<proteinExistence type="predicted"/>
<dbReference type="KEGG" id="plia:E4191_23040"/>
<feature type="compositionally biased region" description="Basic and acidic residues" evidence="1">
    <location>
        <begin position="1"/>
        <end position="36"/>
    </location>
</feature>
<dbReference type="EMBL" id="CP040765">
    <property type="protein sequence ID" value="QDA36925.1"/>
    <property type="molecule type" value="Genomic_DNA"/>
</dbReference>
<dbReference type="Proteomes" id="UP000296374">
    <property type="component" value="Plasmid unnamed1"/>
</dbReference>
<evidence type="ECO:0000313" key="3">
    <source>
        <dbReference type="Proteomes" id="UP000296374"/>
    </source>
</evidence>
<keyword evidence="2" id="KW-0614">Plasmid</keyword>
<feature type="region of interest" description="Disordered" evidence="1">
    <location>
        <begin position="1"/>
        <end position="82"/>
    </location>
</feature>
<evidence type="ECO:0000256" key="1">
    <source>
        <dbReference type="SAM" id="MobiDB-lite"/>
    </source>
</evidence>
<dbReference type="Pfam" id="PF11154">
    <property type="entry name" value="DUF2934"/>
    <property type="match status" value="1"/>
</dbReference>
<geneLocation type="plasmid" evidence="2 3">
    <name>unnamed1</name>
</geneLocation>
<dbReference type="AlphaFoldDB" id="A0A4Y5SVT3"/>
<accession>A0A4Y5SVT3</accession>
<dbReference type="InterPro" id="IPR021327">
    <property type="entry name" value="DUF2934"/>
</dbReference>
<organism evidence="2 3">
    <name type="scientific">Paracoccus liaowanqingii</name>
    <dbReference type="NCBI Taxonomy" id="2560053"/>
    <lineage>
        <taxon>Bacteria</taxon>
        <taxon>Pseudomonadati</taxon>
        <taxon>Pseudomonadota</taxon>
        <taxon>Alphaproteobacteria</taxon>
        <taxon>Rhodobacterales</taxon>
        <taxon>Paracoccaceae</taxon>
        <taxon>Paracoccus</taxon>
    </lineage>
</organism>
<gene>
    <name evidence="2" type="ORF">E4191_23040</name>
</gene>
<name>A0A4Y5SVT3_9RHOB</name>
<evidence type="ECO:0000313" key="2">
    <source>
        <dbReference type="EMBL" id="QDA36925.1"/>
    </source>
</evidence>
<reference evidence="3" key="1">
    <citation type="submission" date="2019-05" db="EMBL/GenBank/DDBJ databases">
        <title>Tamlana fucoidanivorans sp. nov., isolated from the surface of algae collected from Fujian province in China.</title>
        <authorList>
            <person name="Li J."/>
        </authorList>
    </citation>
    <scope>NUCLEOTIDE SEQUENCE [LARGE SCALE GENOMIC DNA]</scope>
    <source>
        <strain evidence="3">2251</strain>
        <plasmid evidence="3">unnamed1</plasmid>
    </source>
</reference>
<protein>
    <submittedName>
        <fullName evidence="2">DUF2934 domain-containing protein</fullName>
    </submittedName>
</protein>
<dbReference type="RefSeq" id="WP_139616605.1">
    <property type="nucleotide sequence ID" value="NZ_CP040765.1"/>
</dbReference>
<sequence>MEENDEIRARAHQNWEAEGCPEGKDGEHWAQAKREVQGGGTFSEAASAPESREETLHPAAWEASNTGGANLKHRSPENGWDL</sequence>